<dbReference type="AlphaFoldDB" id="A0AAD3YIR7"/>
<reference evidence="4" key="2">
    <citation type="submission" date="2020-01" db="EMBL/GenBank/DDBJ databases">
        <authorList>
            <consortium name="NCBI Pathogen Detection Project"/>
        </authorList>
    </citation>
    <scope>NUCLEOTIDE SEQUENCE</scope>
    <source>
        <strain evidence="4">OLC2673_Aeromonas</strain>
    </source>
</reference>
<comment type="caution">
    <text evidence="4">The sequence shown here is derived from an EMBL/GenBank/DDBJ whole genome shotgun (WGS) entry which is preliminary data.</text>
</comment>
<keyword evidence="4" id="KW-0132">Cell division</keyword>
<keyword evidence="4" id="KW-0131">Cell cycle</keyword>
<keyword evidence="2" id="KW-1133">Transmembrane helix</keyword>
<dbReference type="PROSITE" id="PS51724">
    <property type="entry name" value="SPOR"/>
    <property type="match status" value="1"/>
</dbReference>
<dbReference type="InterPro" id="IPR049945">
    <property type="entry name" value="AAA_22"/>
</dbReference>
<dbReference type="Pfam" id="PF05036">
    <property type="entry name" value="SPOR"/>
    <property type="match status" value="1"/>
</dbReference>
<feature type="region of interest" description="Disordered" evidence="1">
    <location>
        <begin position="382"/>
        <end position="419"/>
    </location>
</feature>
<proteinExistence type="predicted"/>
<organism evidence="4 5">
    <name type="scientific">Aeromonas hydrophila</name>
    <dbReference type="NCBI Taxonomy" id="644"/>
    <lineage>
        <taxon>Bacteria</taxon>
        <taxon>Pseudomonadati</taxon>
        <taxon>Pseudomonadota</taxon>
        <taxon>Gammaproteobacteria</taxon>
        <taxon>Aeromonadales</taxon>
        <taxon>Aeromonadaceae</taxon>
        <taxon>Aeromonas</taxon>
    </lineage>
</organism>
<keyword evidence="2" id="KW-0812">Transmembrane</keyword>
<feature type="compositionally biased region" description="Polar residues" evidence="1">
    <location>
        <begin position="266"/>
        <end position="277"/>
    </location>
</feature>
<dbReference type="Pfam" id="PF13401">
    <property type="entry name" value="AAA_22"/>
    <property type="match status" value="1"/>
</dbReference>
<dbReference type="Proteomes" id="UP000859505">
    <property type="component" value="Unassembled WGS sequence"/>
</dbReference>
<dbReference type="SUPFAM" id="SSF52540">
    <property type="entry name" value="P-loop containing nucleoside triphosphate hydrolases"/>
    <property type="match status" value="1"/>
</dbReference>
<dbReference type="InterPro" id="IPR027417">
    <property type="entry name" value="P-loop_NTPase"/>
</dbReference>
<evidence type="ECO:0000313" key="5">
    <source>
        <dbReference type="Proteomes" id="UP000859505"/>
    </source>
</evidence>
<dbReference type="PANTHER" id="PTHR35894:SF7">
    <property type="entry name" value="GENERAL SECRETION PATHWAY PROTEIN A-RELATED"/>
    <property type="match status" value="1"/>
</dbReference>
<sequence>MTNKLLKFPSQRQLVDRLLHLIEFNHPFIFLSGKPGSGRGTLCESLLGALPEKVRVVSLIGSPAMKMVDVRQLLLPQVVARPLFNPQDALADSFFRMLEGKPATLLLLIERADELPAELVGELWSLCRHNDTLKIPHQLAIVLSGSDVWCRNQKAQLKGRAMPALELEVAPLGAPEQRIFLYEKAKELKIPTALLPKPKVEEILKVANGHPSTIMQLLEDIMTDRRPKKRQAELPVKKIATLLALLAGGLLALSYLLPALFGGDSKSSAPEPAQTTALPIPVSGGDPLTIGGSNASQNGSQSAASDGAASNPGGVVRDWQPDAKVLPKAVESDTVTTESTNYEGRRVVISDEVVEKLMKQPNVSGALPTAVVDELTGADSQAAATQVAPAEQAVTPNATAQTAQPANTAKAQATPAASKPVAKPVAVEPVAAPAPKVALTPAATLNKKPRNHYSIQLMGASNTKAVDKFVAENGLAGKIWVYQTKFRGSPWYVVLQGDYASSNQAKAAIRKLSPALLKGQPWPKSFAQVQKELKQ</sequence>
<dbReference type="InterPro" id="IPR007730">
    <property type="entry name" value="SPOR-like_dom"/>
</dbReference>
<feature type="region of interest" description="Disordered" evidence="1">
    <location>
        <begin position="266"/>
        <end position="320"/>
    </location>
</feature>
<dbReference type="Gene3D" id="3.30.70.1070">
    <property type="entry name" value="Sporulation related repeat"/>
    <property type="match status" value="1"/>
</dbReference>
<keyword evidence="2" id="KW-0472">Membrane</keyword>
<name>A0AAD3YIR7_AERHY</name>
<evidence type="ECO:0000256" key="1">
    <source>
        <dbReference type="SAM" id="MobiDB-lite"/>
    </source>
</evidence>
<evidence type="ECO:0000256" key="2">
    <source>
        <dbReference type="SAM" id="Phobius"/>
    </source>
</evidence>
<dbReference type="GO" id="GO:0051301">
    <property type="term" value="P:cell division"/>
    <property type="evidence" value="ECO:0007669"/>
    <property type="project" value="UniProtKB-KW"/>
</dbReference>
<protein>
    <submittedName>
        <fullName evidence="4">Cell division protein DamX</fullName>
    </submittedName>
</protein>
<feature type="domain" description="SPOR" evidence="3">
    <location>
        <begin position="447"/>
        <end position="525"/>
    </location>
</feature>
<feature type="compositionally biased region" description="Low complexity" evidence="1">
    <location>
        <begin position="291"/>
        <end position="311"/>
    </location>
</feature>
<dbReference type="GO" id="GO:0042834">
    <property type="term" value="F:peptidoglycan binding"/>
    <property type="evidence" value="ECO:0007669"/>
    <property type="project" value="InterPro"/>
</dbReference>
<dbReference type="EMBL" id="DACTUL010000005">
    <property type="protein sequence ID" value="HAT6343309.1"/>
    <property type="molecule type" value="Genomic_DNA"/>
</dbReference>
<feature type="transmembrane region" description="Helical" evidence="2">
    <location>
        <begin position="239"/>
        <end position="261"/>
    </location>
</feature>
<accession>A0AAD3YIR7</accession>
<dbReference type="GO" id="GO:0016887">
    <property type="term" value="F:ATP hydrolysis activity"/>
    <property type="evidence" value="ECO:0007669"/>
    <property type="project" value="InterPro"/>
</dbReference>
<dbReference type="PANTHER" id="PTHR35894">
    <property type="entry name" value="GENERAL SECRETION PATHWAY PROTEIN A-RELATED"/>
    <property type="match status" value="1"/>
</dbReference>
<evidence type="ECO:0000313" key="4">
    <source>
        <dbReference type="EMBL" id="HAT6343309.1"/>
    </source>
</evidence>
<evidence type="ECO:0000259" key="3">
    <source>
        <dbReference type="PROSITE" id="PS51724"/>
    </source>
</evidence>
<dbReference type="InterPro" id="IPR036680">
    <property type="entry name" value="SPOR-like_sf"/>
</dbReference>
<dbReference type="InterPro" id="IPR052026">
    <property type="entry name" value="ExeA_AAA_ATPase_DNA-bind"/>
</dbReference>
<reference evidence="4" key="1">
    <citation type="journal article" date="2018" name="Genome Biol.">
        <title>SKESA: strategic k-mer extension for scrupulous assemblies.</title>
        <authorList>
            <person name="Souvorov A."/>
            <person name="Agarwala R."/>
            <person name="Lipman D.J."/>
        </authorList>
    </citation>
    <scope>NUCLEOTIDE SEQUENCE</scope>
    <source>
        <strain evidence="4">OLC2673_Aeromonas</strain>
    </source>
</reference>
<gene>
    <name evidence="4" type="ORF">JAJ28_001007</name>
</gene>